<dbReference type="CDD" id="cd00090">
    <property type="entry name" value="HTH_ARSR"/>
    <property type="match status" value="1"/>
</dbReference>
<name>A0A1H9PLK8_BUTFI</name>
<protein>
    <submittedName>
        <fullName evidence="5">Transcriptional regulator, ArsR family</fullName>
    </submittedName>
</protein>
<evidence type="ECO:0000259" key="4">
    <source>
        <dbReference type="PROSITE" id="PS50987"/>
    </source>
</evidence>
<dbReference type="SMART" id="SM00418">
    <property type="entry name" value="HTH_ARSR"/>
    <property type="match status" value="1"/>
</dbReference>
<dbReference type="SUPFAM" id="SSF46785">
    <property type="entry name" value="Winged helix' DNA-binding domain"/>
    <property type="match status" value="1"/>
</dbReference>
<evidence type="ECO:0000313" key="5">
    <source>
        <dbReference type="EMBL" id="SER48463.1"/>
    </source>
</evidence>
<dbReference type="InterPro" id="IPR036390">
    <property type="entry name" value="WH_DNA-bd_sf"/>
</dbReference>
<dbReference type="PROSITE" id="PS50987">
    <property type="entry name" value="HTH_ARSR_2"/>
    <property type="match status" value="1"/>
</dbReference>
<dbReference type="GO" id="GO:0003700">
    <property type="term" value="F:DNA-binding transcription factor activity"/>
    <property type="evidence" value="ECO:0007669"/>
    <property type="project" value="InterPro"/>
</dbReference>
<dbReference type="OrthoDB" id="9794330at2"/>
<evidence type="ECO:0000256" key="2">
    <source>
        <dbReference type="ARBA" id="ARBA00023125"/>
    </source>
</evidence>
<feature type="domain" description="HTH arsR-type" evidence="4">
    <location>
        <begin position="13"/>
        <end position="105"/>
    </location>
</feature>
<dbReference type="InterPro" id="IPR001845">
    <property type="entry name" value="HTH_ArsR_DNA-bd_dom"/>
</dbReference>
<dbReference type="InterPro" id="IPR036388">
    <property type="entry name" value="WH-like_DNA-bd_sf"/>
</dbReference>
<dbReference type="GO" id="GO:0003677">
    <property type="term" value="F:DNA binding"/>
    <property type="evidence" value="ECO:0007669"/>
    <property type="project" value="UniProtKB-KW"/>
</dbReference>
<dbReference type="InterPro" id="IPR051011">
    <property type="entry name" value="Metal_resp_trans_reg"/>
</dbReference>
<evidence type="ECO:0000313" key="6">
    <source>
        <dbReference type="Proteomes" id="UP000182584"/>
    </source>
</evidence>
<dbReference type="Gene3D" id="1.10.10.10">
    <property type="entry name" value="Winged helix-like DNA-binding domain superfamily/Winged helix DNA-binding domain"/>
    <property type="match status" value="1"/>
</dbReference>
<dbReference type="Pfam" id="PF01022">
    <property type="entry name" value="HTH_5"/>
    <property type="match status" value="1"/>
</dbReference>
<sequence>MAEHFKIPQNINADDEKLIDLADLFKAYGDVTRLRIMFRLSEGACYVNDLADDLGMTQSAISHQLKLLRQAGLVGAKRDGRNIIYSLADEHVSTIISQGWDHINE</sequence>
<dbReference type="eggNOG" id="COG0640">
    <property type="taxonomic scope" value="Bacteria"/>
</dbReference>
<dbReference type="NCBIfam" id="NF033788">
    <property type="entry name" value="HTH_metalloreg"/>
    <property type="match status" value="1"/>
</dbReference>
<dbReference type="Proteomes" id="UP000182584">
    <property type="component" value="Unassembled WGS sequence"/>
</dbReference>
<keyword evidence="2" id="KW-0238">DNA-binding</keyword>
<dbReference type="PANTHER" id="PTHR43132:SF6">
    <property type="entry name" value="HTH-TYPE TRANSCRIPTIONAL REPRESSOR CZRA"/>
    <property type="match status" value="1"/>
</dbReference>
<dbReference type="EMBL" id="FOGJ01000006">
    <property type="protein sequence ID" value="SER48463.1"/>
    <property type="molecule type" value="Genomic_DNA"/>
</dbReference>
<evidence type="ECO:0000256" key="3">
    <source>
        <dbReference type="ARBA" id="ARBA00023163"/>
    </source>
</evidence>
<dbReference type="RefSeq" id="WP_022759280.1">
    <property type="nucleotide sequence ID" value="NZ_FOGJ01000006.1"/>
</dbReference>
<keyword evidence="1" id="KW-0805">Transcription regulation</keyword>
<proteinExistence type="predicted"/>
<organism evidence="5 6">
    <name type="scientific">Butyrivibrio fibrisolvens</name>
    <dbReference type="NCBI Taxonomy" id="831"/>
    <lineage>
        <taxon>Bacteria</taxon>
        <taxon>Bacillati</taxon>
        <taxon>Bacillota</taxon>
        <taxon>Clostridia</taxon>
        <taxon>Lachnospirales</taxon>
        <taxon>Lachnospiraceae</taxon>
        <taxon>Butyrivibrio</taxon>
    </lineage>
</organism>
<dbReference type="AlphaFoldDB" id="A0A1H9PLK8"/>
<dbReference type="PRINTS" id="PR00778">
    <property type="entry name" value="HTHARSR"/>
</dbReference>
<accession>A0A1H9PLK8</accession>
<dbReference type="InterPro" id="IPR011991">
    <property type="entry name" value="ArsR-like_HTH"/>
</dbReference>
<gene>
    <name evidence="5" type="ORF">SAMN04487884_10660</name>
</gene>
<keyword evidence="3" id="KW-0804">Transcription</keyword>
<evidence type="ECO:0000256" key="1">
    <source>
        <dbReference type="ARBA" id="ARBA00023015"/>
    </source>
</evidence>
<dbReference type="PANTHER" id="PTHR43132">
    <property type="entry name" value="ARSENICAL RESISTANCE OPERON REPRESSOR ARSR-RELATED"/>
    <property type="match status" value="1"/>
</dbReference>
<reference evidence="5 6" key="1">
    <citation type="submission" date="2016-10" db="EMBL/GenBank/DDBJ databases">
        <authorList>
            <person name="de Groot N.N."/>
        </authorList>
    </citation>
    <scope>NUCLEOTIDE SEQUENCE [LARGE SCALE GENOMIC DNA]</scope>
    <source>
        <strain evidence="5 6">AR40</strain>
    </source>
</reference>